<proteinExistence type="predicted"/>
<protein>
    <submittedName>
        <fullName evidence="2">Transporter</fullName>
    </submittedName>
</protein>
<dbReference type="AlphaFoldDB" id="A0A2T4RYG6"/>
<reference evidence="2 3" key="1">
    <citation type="journal article" date="2016" name="Front. Microbiol.">
        <title>Comprehensive Phylogenetic Analysis of Bovine Non-aureus Staphylococci Species Based on Whole-Genome Sequencing.</title>
        <authorList>
            <person name="Naushad S."/>
            <person name="Barkema H.W."/>
            <person name="Luby C."/>
            <person name="Condas L.A."/>
            <person name="Nobrega D.B."/>
            <person name="Carson D.A."/>
            <person name="De Buck J."/>
        </authorList>
    </citation>
    <scope>NUCLEOTIDE SEQUENCE [LARGE SCALE GENOMIC DNA]</scope>
    <source>
        <strain evidence="2 3">SNUC 4337</strain>
    </source>
</reference>
<feature type="transmembrane region" description="Helical" evidence="1">
    <location>
        <begin position="29"/>
        <end position="56"/>
    </location>
</feature>
<keyword evidence="1" id="KW-1133">Transmembrane helix</keyword>
<evidence type="ECO:0000313" key="3">
    <source>
        <dbReference type="Proteomes" id="UP000240400"/>
    </source>
</evidence>
<keyword evidence="1" id="KW-0812">Transmembrane</keyword>
<sequence>MKNKFIIGRYLPLDSIVHRMDPRAKLAFVFFYIVLVFFCHSFPMYGWMLLVLLIFMY</sequence>
<feature type="non-terminal residue" evidence="2">
    <location>
        <position position="57"/>
    </location>
</feature>
<name>A0A2T4RYG6_9STAP</name>
<dbReference type="EMBL" id="PZHR01001122">
    <property type="protein sequence ID" value="PTK35964.1"/>
    <property type="molecule type" value="Genomic_DNA"/>
</dbReference>
<gene>
    <name evidence="2" type="ORF">BUZ61_19135</name>
</gene>
<evidence type="ECO:0000313" key="2">
    <source>
        <dbReference type="EMBL" id="PTK35964.1"/>
    </source>
</evidence>
<keyword evidence="1" id="KW-0472">Membrane</keyword>
<organism evidence="2 3">
    <name type="scientific">Staphylococcus nepalensis</name>
    <dbReference type="NCBI Taxonomy" id="214473"/>
    <lineage>
        <taxon>Bacteria</taxon>
        <taxon>Bacillati</taxon>
        <taxon>Bacillota</taxon>
        <taxon>Bacilli</taxon>
        <taxon>Bacillales</taxon>
        <taxon>Staphylococcaceae</taxon>
        <taxon>Staphylococcus</taxon>
    </lineage>
</organism>
<evidence type="ECO:0000256" key="1">
    <source>
        <dbReference type="SAM" id="Phobius"/>
    </source>
</evidence>
<comment type="caution">
    <text evidence="2">The sequence shown here is derived from an EMBL/GenBank/DDBJ whole genome shotgun (WGS) entry which is preliminary data.</text>
</comment>
<accession>A0A2T4RYG6</accession>
<dbReference type="Proteomes" id="UP000240400">
    <property type="component" value="Unassembled WGS sequence"/>
</dbReference>